<dbReference type="KEGG" id="orz:FNH13_05985"/>
<keyword evidence="6" id="KW-1185">Reference proteome</keyword>
<evidence type="ECO:0000256" key="1">
    <source>
        <dbReference type="ARBA" id="ARBA00005582"/>
    </source>
</evidence>
<reference evidence="5 6" key="1">
    <citation type="submission" date="2019-07" db="EMBL/GenBank/DDBJ databases">
        <title>complete genome sequencing of Ornithinimicrobium sp. H23M54.</title>
        <authorList>
            <person name="Bae J.-W."/>
            <person name="Lee S.-Y."/>
        </authorList>
    </citation>
    <scope>NUCLEOTIDE SEQUENCE [LARGE SCALE GENOMIC DNA]</scope>
    <source>
        <strain evidence="5 6">H23M54</strain>
    </source>
</reference>
<dbReference type="PROSITE" id="PS00893">
    <property type="entry name" value="NUDIX_BOX"/>
    <property type="match status" value="1"/>
</dbReference>
<dbReference type="InterPro" id="IPR020084">
    <property type="entry name" value="NUDIX_hydrolase_CS"/>
</dbReference>
<name>A0A516G9B6_9MICO</name>
<dbReference type="PROSITE" id="PS51462">
    <property type="entry name" value="NUDIX"/>
    <property type="match status" value="1"/>
</dbReference>
<gene>
    <name evidence="5" type="ORF">FNH13_05985</name>
</gene>
<accession>A0A516G9B6</accession>
<dbReference type="PANTHER" id="PTHR43736">
    <property type="entry name" value="ADP-RIBOSE PYROPHOSPHATASE"/>
    <property type="match status" value="1"/>
</dbReference>
<dbReference type="Pfam" id="PF00293">
    <property type="entry name" value="NUDIX"/>
    <property type="match status" value="1"/>
</dbReference>
<dbReference type="PRINTS" id="PR00502">
    <property type="entry name" value="NUDIXFAMILY"/>
</dbReference>
<comment type="similarity">
    <text evidence="1 3">Belongs to the Nudix hydrolase family.</text>
</comment>
<dbReference type="AlphaFoldDB" id="A0A516G9B6"/>
<feature type="domain" description="Nudix hydrolase" evidence="4">
    <location>
        <begin position="63"/>
        <end position="204"/>
    </location>
</feature>
<dbReference type="GO" id="GO:0016787">
    <property type="term" value="F:hydrolase activity"/>
    <property type="evidence" value="ECO:0007669"/>
    <property type="project" value="UniProtKB-KW"/>
</dbReference>
<evidence type="ECO:0000313" key="5">
    <source>
        <dbReference type="EMBL" id="QDO87950.1"/>
    </source>
</evidence>
<evidence type="ECO:0000256" key="3">
    <source>
        <dbReference type="RuleBase" id="RU003476"/>
    </source>
</evidence>
<dbReference type="PANTHER" id="PTHR43736:SF1">
    <property type="entry name" value="DIHYDRONEOPTERIN TRIPHOSPHATE DIPHOSPHATASE"/>
    <property type="match status" value="1"/>
</dbReference>
<dbReference type="CDD" id="cd02883">
    <property type="entry name" value="NUDIX_Hydrolase"/>
    <property type="match status" value="1"/>
</dbReference>
<dbReference type="SUPFAM" id="SSF55811">
    <property type="entry name" value="Nudix"/>
    <property type="match status" value="1"/>
</dbReference>
<dbReference type="Proteomes" id="UP000315395">
    <property type="component" value="Chromosome"/>
</dbReference>
<organism evidence="5 6">
    <name type="scientific">Ornithinimicrobium ciconiae</name>
    <dbReference type="NCBI Taxonomy" id="2594265"/>
    <lineage>
        <taxon>Bacteria</taxon>
        <taxon>Bacillati</taxon>
        <taxon>Actinomycetota</taxon>
        <taxon>Actinomycetes</taxon>
        <taxon>Micrococcales</taxon>
        <taxon>Ornithinimicrobiaceae</taxon>
        <taxon>Ornithinimicrobium</taxon>
    </lineage>
</organism>
<evidence type="ECO:0000256" key="2">
    <source>
        <dbReference type="ARBA" id="ARBA00022801"/>
    </source>
</evidence>
<keyword evidence="2 3" id="KW-0378">Hydrolase</keyword>
<evidence type="ECO:0000259" key="4">
    <source>
        <dbReference type="PROSITE" id="PS51462"/>
    </source>
</evidence>
<dbReference type="InterPro" id="IPR000086">
    <property type="entry name" value="NUDIX_hydrolase_dom"/>
</dbReference>
<dbReference type="RefSeq" id="WP_143782625.1">
    <property type="nucleotide sequence ID" value="NZ_CP041616.1"/>
</dbReference>
<proteinExistence type="inferred from homology"/>
<protein>
    <submittedName>
        <fullName evidence="5">NUDIX domain-containing protein</fullName>
    </submittedName>
</protein>
<evidence type="ECO:0000313" key="6">
    <source>
        <dbReference type="Proteomes" id="UP000315395"/>
    </source>
</evidence>
<dbReference type="OrthoDB" id="9804442at2"/>
<dbReference type="EMBL" id="CP041616">
    <property type="protein sequence ID" value="QDO87950.1"/>
    <property type="molecule type" value="Genomic_DNA"/>
</dbReference>
<dbReference type="InterPro" id="IPR015797">
    <property type="entry name" value="NUDIX_hydrolase-like_dom_sf"/>
</dbReference>
<dbReference type="InterPro" id="IPR020476">
    <property type="entry name" value="Nudix_hydrolase"/>
</dbReference>
<dbReference type="Gene3D" id="3.90.79.10">
    <property type="entry name" value="Nucleoside Triphosphate Pyrophosphohydrolase"/>
    <property type="match status" value="1"/>
</dbReference>
<sequence>MVRVRAVDRAGTTLVEDVVPHGIDPAAVLQAHGHEPLWSGTELVDGEVVLVYLVEPGERPEPHQRLGAYAVVVAEHLGIPSLLLTTFANTDDDVWGLPGGGVDPGEDPAAAAVREVWEETGQQVQVTAPLQLVSRHWTGQAPSGRLEDYHAISAVYLAACSEPVVPVVHDVGGSTAHAAWIPLSELAVTPLLDWQRRILPRSLG</sequence>